<feature type="domain" description="Response regulatory" evidence="1">
    <location>
        <begin position="19"/>
        <end position="125"/>
    </location>
</feature>
<dbReference type="GO" id="GO:0000160">
    <property type="term" value="P:phosphorelay signal transduction system"/>
    <property type="evidence" value="ECO:0007669"/>
    <property type="project" value="InterPro"/>
</dbReference>
<evidence type="ECO:0000313" key="2">
    <source>
        <dbReference type="EMBL" id="VAW51577.1"/>
    </source>
</evidence>
<organism evidence="2">
    <name type="scientific">hydrothermal vent metagenome</name>
    <dbReference type="NCBI Taxonomy" id="652676"/>
    <lineage>
        <taxon>unclassified sequences</taxon>
        <taxon>metagenomes</taxon>
        <taxon>ecological metagenomes</taxon>
    </lineage>
</organism>
<dbReference type="EMBL" id="UOFD01000032">
    <property type="protein sequence ID" value="VAW51577.1"/>
    <property type="molecule type" value="Genomic_DNA"/>
</dbReference>
<dbReference type="AlphaFoldDB" id="A0A3B0WLW3"/>
<dbReference type="InterPro" id="IPR001789">
    <property type="entry name" value="Sig_transdc_resp-reg_receiver"/>
</dbReference>
<dbReference type="SMART" id="SM00448">
    <property type="entry name" value="REC"/>
    <property type="match status" value="1"/>
</dbReference>
<dbReference type="Gene3D" id="3.40.50.2300">
    <property type="match status" value="1"/>
</dbReference>
<dbReference type="InterPro" id="IPR011006">
    <property type="entry name" value="CheY-like_superfamily"/>
</dbReference>
<dbReference type="Pfam" id="PF00072">
    <property type="entry name" value="Response_reg"/>
    <property type="match status" value="1"/>
</dbReference>
<sequence>MEINLNKKMRTSLILKNMNLLFVDDNKHISAEIYTLFSAIFKSIMLAHSVAKAKNIYQGKSTDIIITDIKMPGQDGLSFVEDIRSTNASVPITILSAHTDKQYLLRAANLQIDGYITKPLNFKKL</sequence>
<protein>
    <recommendedName>
        <fullName evidence="1">Response regulatory domain-containing protein</fullName>
    </recommendedName>
</protein>
<evidence type="ECO:0000259" key="1">
    <source>
        <dbReference type="PROSITE" id="PS50110"/>
    </source>
</evidence>
<dbReference type="InterPro" id="IPR052048">
    <property type="entry name" value="ST_Response_Regulator"/>
</dbReference>
<dbReference type="PANTHER" id="PTHR43228:SF1">
    <property type="entry name" value="TWO-COMPONENT RESPONSE REGULATOR ARR22"/>
    <property type="match status" value="1"/>
</dbReference>
<reference evidence="2" key="1">
    <citation type="submission" date="2018-06" db="EMBL/GenBank/DDBJ databases">
        <authorList>
            <person name="Zhirakovskaya E."/>
        </authorList>
    </citation>
    <scope>NUCLEOTIDE SEQUENCE</scope>
</reference>
<name>A0A3B0WLW3_9ZZZZ</name>
<dbReference type="PROSITE" id="PS50110">
    <property type="entry name" value="RESPONSE_REGULATORY"/>
    <property type="match status" value="1"/>
</dbReference>
<gene>
    <name evidence="2" type="ORF">MNBD_GAMMA06-326</name>
</gene>
<proteinExistence type="predicted"/>
<accession>A0A3B0WLW3</accession>
<dbReference type="PANTHER" id="PTHR43228">
    <property type="entry name" value="TWO-COMPONENT RESPONSE REGULATOR"/>
    <property type="match status" value="1"/>
</dbReference>
<dbReference type="SUPFAM" id="SSF52172">
    <property type="entry name" value="CheY-like"/>
    <property type="match status" value="1"/>
</dbReference>
<dbReference type="CDD" id="cd00156">
    <property type="entry name" value="REC"/>
    <property type="match status" value="1"/>
</dbReference>